<feature type="region of interest" description="Disordered" evidence="1">
    <location>
        <begin position="19"/>
        <end position="48"/>
    </location>
</feature>
<dbReference type="PROSITE" id="PS51257">
    <property type="entry name" value="PROKAR_LIPOPROTEIN"/>
    <property type="match status" value="1"/>
</dbReference>
<accession>A0A0E0MLT6</accession>
<evidence type="ECO:0000313" key="3">
    <source>
        <dbReference type="Proteomes" id="UP000026962"/>
    </source>
</evidence>
<reference evidence="2" key="2">
    <citation type="submission" date="2018-05" db="EMBL/GenBank/DDBJ databases">
        <title>OpunRS2 (Oryza punctata Reference Sequence Version 2).</title>
        <authorList>
            <person name="Zhang J."/>
            <person name="Kudrna D."/>
            <person name="Lee S."/>
            <person name="Talag J."/>
            <person name="Welchert J."/>
            <person name="Wing R.A."/>
        </authorList>
    </citation>
    <scope>NUCLEOTIDE SEQUENCE [LARGE SCALE GENOMIC DNA]</scope>
</reference>
<evidence type="ECO:0000256" key="1">
    <source>
        <dbReference type="SAM" id="MobiDB-lite"/>
    </source>
</evidence>
<protein>
    <submittedName>
        <fullName evidence="2">Uncharacterized protein</fullName>
    </submittedName>
</protein>
<organism evidence="2">
    <name type="scientific">Oryza punctata</name>
    <name type="common">Red rice</name>
    <dbReference type="NCBI Taxonomy" id="4537"/>
    <lineage>
        <taxon>Eukaryota</taxon>
        <taxon>Viridiplantae</taxon>
        <taxon>Streptophyta</taxon>
        <taxon>Embryophyta</taxon>
        <taxon>Tracheophyta</taxon>
        <taxon>Spermatophyta</taxon>
        <taxon>Magnoliopsida</taxon>
        <taxon>Liliopsida</taxon>
        <taxon>Poales</taxon>
        <taxon>Poaceae</taxon>
        <taxon>BOP clade</taxon>
        <taxon>Oryzoideae</taxon>
        <taxon>Oryzeae</taxon>
        <taxon>Oryzinae</taxon>
        <taxon>Oryza</taxon>
    </lineage>
</organism>
<dbReference type="EnsemblPlants" id="OPUNC12G08950.1">
    <property type="protein sequence ID" value="OPUNC12G08950.1"/>
    <property type="gene ID" value="OPUNC12G08950"/>
</dbReference>
<sequence>MPGRQLPASVFTTTTAGTQGCRRLRPSTSSHLAPPRSGLRGPPPHQHLRVSDISIDSVFLFVV</sequence>
<name>A0A0E0MLT6_ORYPU</name>
<keyword evidence="3" id="KW-1185">Reference proteome</keyword>
<evidence type="ECO:0000313" key="2">
    <source>
        <dbReference type="EnsemblPlants" id="OPUNC12G08950.1"/>
    </source>
</evidence>
<dbReference type="Gramene" id="OPUNC12G08950.1">
    <property type="protein sequence ID" value="OPUNC12G08950.1"/>
    <property type="gene ID" value="OPUNC12G08950"/>
</dbReference>
<proteinExistence type="predicted"/>
<reference evidence="2" key="1">
    <citation type="submission" date="2015-04" db="UniProtKB">
        <authorList>
            <consortium name="EnsemblPlants"/>
        </authorList>
    </citation>
    <scope>IDENTIFICATION</scope>
</reference>
<dbReference type="AlphaFoldDB" id="A0A0E0MLT6"/>
<dbReference type="HOGENOM" id="CLU_2889740_0_0_1"/>
<dbReference type="Proteomes" id="UP000026962">
    <property type="component" value="Chromosome 12"/>
</dbReference>